<dbReference type="Pfam" id="PF20703">
    <property type="entry name" value="nSTAND1"/>
    <property type="match status" value="1"/>
</dbReference>
<dbReference type="SUPFAM" id="SSF52540">
    <property type="entry name" value="P-loop containing nucleoside triphosphate hydrolases"/>
    <property type="match status" value="1"/>
</dbReference>
<dbReference type="PATRIC" id="fig|1223523.3.peg.1813"/>
<dbReference type="eggNOG" id="COG1132">
    <property type="taxonomic scope" value="Bacteria"/>
</dbReference>
<name>M3B4Q7_STRM1</name>
<dbReference type="Proteomes" id="UP000011740">
    <property type="component" value="Unassembled WGS sequence"/>
</dbReference>
<sequence length="531" mass="56318">MARRERPLDPGDSPLLRFAADLRALRERAGSPTYRQLALRAHSSAASLSVAAGGRRFPTLAVTSAYVRACGGDVGEWADRWHAVAAALARRRPPPYAGPAAYTAADGDRFFGRERLVEEAVERLRRDRFVVVSGASGAGTTSLLQAGVVHRLATAEDPPAVGTFVPGPDPVAELARGLARLPDPDSVLVVDQLERLQAPAPAGRGRSAGPADLPGLLDVLLAAPCRLVLGLRTDLHERFAGHPLLAGEPLTVPAPTPEDLTRVVTEPAAAADCTVEDRLLAVLVTGAHRQPGGLALLSAALLATWRHRDGNRLTLAGFHAAGGFEGAVTRGAEAVWAELADGPRQRARGILLRLTEPGDDGAPRALDRRELGDAPGTAAALERLAAARVLTLDRDRAVLAHGAVAQGWPRLAAWTAEDPEALRRRRRLTRAARAWEESGRDPETLWRGRRLAEAEAESATRAPGCPDAAYPPGGPEREFLAACATAERARRVQDAVRDARLRAQRRLIAFLAGLLISVSALAAATVPLAVR</sequence>
<organism evidence="1 2">
    <name type="scientific">Streptomyces mobaraensis (strain ATCC 29032 / DSM 40847 / JCM 4168 / NBRC 13819 / NCIMB 11159 / IPCR 16-22)</name>
    <dbReference type="NCBI Taxonomy" id="1223523"/>
    <lineage>
        <taxon>Bacteria</taxon>
        <taxon>Bacillati</taxon>
        <taxon>Actinomycetota</taxon>
        <taxon>Actinomycetes</taxon>
        <taxon>Kitasatosporales</taxon>
        <taxon>Streptomycetaceae</taxon>
        <taxon>Streptomyces</taxon>
    </lineage>
</organism>
<dbReference type="RefSeq" id="WP_004942078.1">
    <property type="nucleotide sequence ID" value="NZ_AORZ01000018.1"/>
</dbReference>
<evidence type="ECO:0000313" key="1">
    <source>
        <dbReference type="EMBL" id="EMF00973.1"/>
    </source>
</evidence>
<dbReference type="InterPro" id="IPR027417">
    <property type="entry name" value="P-loop_NTPase"/>
</dbReference>
<proteinExistence type="predicted"/>
<comment type="caution">
    <text evidence="1">The sequence shown here is derived from an EMBL/GenBank/DDBJ whole genome shotgun (WGS) entry which is preliminary data.</text>
</comment>
<evidence type="ECO:0000313" key="2">
    <source>
        <dbReference type="Proteomes" id="UP000011740"/>
    </source>
</evidence>
<dbReference type="AlphaFoldDB" id="M3B4Q7"/>
<accession>M3B4Q7</accession>
<protein>
    <submittedName>
        <fullName evidence="1">Transcriptional regulator, XRE family protein</fullName>
    </submittedName>
</protein>
<dbReference type="STRING" id="1223523.H340_08851"/>
<dbReference type="EMBL" id="AORZ01000018">
    <property type="protein sequence ID" value="EMF00973.1"/>
    <property type="molecule type" value="Genomic_DNA"/>
</dbReference>
<gene>
    <name evidence="1" type="ORF">H340_08851</name>
</gene>
<dbReference type="InterPro" id="IPR049052">
    <property type="entry name" value="nSTAND1"/>
</dbReference>
<reference evidence="1 2" key="1">
    <citation type="journal article" date="2013" name="Genome Announc.">
        <title>Whole-Genome Shotgun Assembly and Analysis of the Genome of Streptomyces mobaraensis DSM 40847, a Strain for Industrial Production of Microbial Transglutaminase.</title>
        <authorList>
            <person name="Yang H."/>
            <person name="He T."/>
            <person name="Wu W."/>
            <person name="Zhu W."/>
            <person name="Lu B."/>
            <person name="Sun W."/>
        </authorList>
    </citation>
    <scope>NUCLEOTIDE SEQUENCE [LARGE SCALE GENOMIC DNA]</scope>
    <source>
        <strain evidence="1 2">DSM 40847</strain>
    </source>
</reference>
<dbReference type="SMART" id="SM00530">
    <property type="entry name" value="HTH_XRE"/>
    <property type="match status" value="1"/>
</dbReference>
<dbReference type="InterPro" id="IPR001387">
    <property type="entry name" value="Cro/C1-type_HTH"/>
</dbReference>